<dbReference type="Proteomes" id="UP000025227">
    <property type="component" value="Unplaced"/>
</dbReference>
<organism evidence="1 2">
    <name type="scientific">Haemonchus contortus</name>
    <name type="common">Barber pole worm</name>
    <dbReference type="NCBI Taxonomy" id="6289"/>
    <lineage>
        <taxon>Eukaryota</taxon>
        <taxon>Metazoa</taxon>
        <taxon>Ecdysozoa</taxon>
        <taxon>Nematoda</taxon>
        <taxon>Chromadorea</taxon>
        <taxon>Rhabditida</taxon>
        <taxon>Rhabditina</taxon>
        <taxon>Rhabditomorpha</taxon>
        <taxon>Strongyloidea</taxon>
        <taxon>Trichostrongylidae</taxon>
        <taxon>Haemonchus</taxon>
    </lineage>
</organism>
<dbReference type="WBParaSite" id="HCON_00112230-00001">
    <property type="protein sequence ID" value="HCON_00112230-00001"/>
    <property type="gene ID" value="HCON_00112230"/>
</dbReference>
<protein>
    <submittedName>
        <fullName evidence="2">Reverse transcriptase domain-containing protein</fullName>
    </submittedName>
</protein>
<proteinExistence type="predicted"/>
<keyword evidence="1" id="KW-1185">Reference proteome</keyword>
<reference evidence="2" key="1">
    <citation type="submission" date="2020-12" db="UniProtKB">
        <authorList>
            <consortium name="WormBaseParasite"/>
        </authorList>
    </citation>
    <scope>IDENTIFICATION</scope>
    <source>
        <strain evidence="2">MHco3</strain>
    </source>
</reference>
<evidence type="ECO:0000313" key="1">
    <source>
        <dbReference type="Proteomes" id="UP000025227"/>
    </source>
</evidence>
<name>A0A7I5EAY2_HAECO</name>
<dbReference type="AlphaFoldDB" id="A0A7I5EAY2"/>
<sequence>MCKGKAERDWRWILRKQETWFCNDELHRDVRRKKVVCKPWQKTRAPKELAFYVRTAVRTTKEHRVTQDIEVIRAVMASDLAVLKKADEFRRTPKVPFGRPLNKEFHSENISTGETTANHIGF</sequence>
<evidence type="ECO:0000313" key="2">
    <source>
        <dbReference type="WBParaSite" id="HCON_00112230-00001"/>
    </source>
</evidence>
<accession>A0A7I5EAY2</accession>